<reference evidence="3 4" key="1">
    <citation type="submission" date="2019-07" db="EMBL/GenBank/DDBJ databases">
        <authorList>
            <person name="Qu J.-H."/>
        </authorList>
    </citation>
    <scope>NUCLEOTIDE SEQUENCE [LARGE SCALE GENOMIC DNA]</scope>
    <source>
        <strain evidence="3 4">MDT1-10-3</strain>
    </source>
</reference>
<reference evidence="3 4" key="2">
    <citation type="submission" date="2019-09" db="EMBL/GenBank/DDBJ databases">
        <title>A bacterium isolated from glacier soil.</title>
        <authorList>
            <person name="Liu Q."/>
        </authorList>
    </citation>
    <scope>NUCLEOTIDE SEQUENCE [LARGE SCALE GENOMIC DNA]</scope>
    <source>
        <strain evidence="3 4">MDT1-10-3</strain>
    </source>
</reference>
<evidence type="ECO:0000256" key="2">
    <source>
        <dbReference type="SAM" id="SignalP"/>
    </source>
</evidence>
<feature type="coiled-coil region" evidence="1">
    <location>
        <begin position="141"/>
        <end position="196"/>
    </location>
</feature>
<feature type="signal peptide" evidence="2">
    <location>
        <begin position="1"/>
        <end position="23"/>
    </location>
</feature>
<dbReference type="OrthoDB" id="893651at2"/>
<feature type="chain" id="PRO_5024420461" description="Lipoprotein" evidence="2">
    <location>
        <begin position="24"/>
        <end position="203"/>
    </location>
</feature>
<evidence type="ECO:0000256" key="1">
    <source>
        <dbReference type="SAM" id="Coils"/>
    </source>
</evidence>
<dbReference type="Proteomes" id="UP000323866">
    <property type="component" value="Unassembled WGS sequence"/>
</dbReference>
<evidence type="ECO:0000313" key="3">
    <source>
        <dbReference type="EMBL" id="KAA6431748.1"/>
    </source>
</evidence>
<protein>
    <recommendedName>
        <fullName evidence="5">Lipoprotein</fullName>
    </recommendedName>
</protein>
<comment type="caution">
    <text evidence="3">The sequence shown here is derived from an EMBL/GenBank/DDBJ whole genome shotgun (WGS) entry which is preliminary data.</text>
</comment>
<gene>
    <name evidence="3" type="ORF">FOE74_16650</name>
</gene>
<keyword evidence="1" id="KW-0175">Coiled coil</keyword>
<evidence type="ECO:0000313" key="4">
    <source>
        <dbReference type="Proteomes" id="UP000323866"/>
    </source>
</evidence>
<evidence type="ECO:0008006" key="5">
    <source>
        <dbReference type="Google" id="ProtNLM"/>
    </source>
</evidence>
<dbReference type="PROSITE" id="PS51257">
    <property type="entry name" value="PROKAR_LIPOPROTEIN"/>
    <property type="match status" value="1"/>
</dbReference>
<dbReference type="AlphaFoldDB" id="A0A5M8Q9C3"/>
<name>A0A5M8Q9C3_9BACT</name>
<dbReference type="EMBL" id="VKKZ01000023">
    <property type="protein sequence ID" value="KAA6431748.1"/>
    <property type="molecule type" value="Genomic_DNA"/>
</dbReference>
<sequence>MMKMRQMCCMLALPVFLSFSACQQEEAPMPATTEFATADYQLVDLTELEAPEVSLGSEATAFTCTPRETSKEKMETLKRALQHLGLDENQKTAVKGFVQQHNACIAPSIDRIHSLHHDLLRKANAAREEYIIAYKAGKITKPQLEENLAKLRASLKAELEKHEVKQRQMRLVRKCRQELLQKIEAVLNQNQLLKWNNWKSRLS</sequence>
<accession>A0A5M8Q9C3</accession>
<keyword evidence="2" id="KW-0732">Signal</keyword>
<organism evidence="3 4">
    <name type="scientific">Rufibacter glacialis</name>
    <dbReference type="NCBI Taxonomy" id="1259555"/>
    <lineage>
        <taxon>Bacteria</taxon>
        <taxon>Pseudomonadati</taxon>
        <taxon>Bacteroidota</taxon>
        <taxon>Cytophagia</taxon>
        <taxon>Cytophagales</taxon>
        <taxon>Hymenobacteraceae</taxon>
        <taxon>Rufibacter</taxon>
    </lineage>
</organism>
<proteinExistence type="predicted"/>